<dbReference type="OrthoDB" id="937at2759"/>
<dbReference type="PANTHER" id="PTHR18444">
    <property type="entry name" value="UPF0538 FAMILY MEMBER"/>
    <property type="match status" value="1"/>
</dbReference>
<dbReference type="AlphaFoldDB" id="A0A4S2N7E2"/>
<dbReference type="FunCoup" id="A0A4S2N7E2">
    <property type="interactions" value="58"/>
</dbReference>
<proteinExistence type="inferred from homology"/>
<dbReference type="EMBL" id="ML220112">
    <property type="protein sequence ID" value="TGZ85268.1"/>
    <property type="molecule type" value="Genomic_DNA"/>
</dbReference>
<keyword evidence="3" id="KW-1185">Reference proteome</keyword>
<dbReference type="InParanoid" id="A0A4S2N7E2"/>
<evidence type="ECO:0000256" key="1">
    <source>
        <dbReference type="ARBA" id="ARBA00007176"/>
    </source>
</evidence>
<dbReference type="PANTHER" id="PTHR18444:SF9">
    <property type="entry name" value="UPF0538 PROTEIN C2ORF76"/>
    <property type="match status" value="1"/>
</dbReference>
<evidence type="ECO:0008006" key="4">
    <source>
        <dbReference type="Google" id="ProtNLM"/>
    </source>
</evidence>
<evidence type="ECO:0000313" key="3">
    <source>
        <dbReference type="Proteomes" id="UP000298138"/>
    </source>
</evidence>
<protein>
    <recommendedName>
        <fullName evidence="4">Cytoplasmic protein</fullName>
    </recommendedName>
</protein>
<dbReference type="Pfam" id="PF10209">
    <property type="entry name" value="DUF2340"/>
    <property type="match status" value="1"/>
</dbReference>
<sequence length="139" mass="16076">MSEQESSPNYGRPLTDATLTIRVIKSFEYRTCKNAVLHHLDLTTLTAGELKEKVREHVKTMSGWKVYKNLELDTLKLYTKAQGTKTSNLIINMEDKDDSFVFRDDAKTLAEYGCEHETEISFFNWEAYAAFKANPVEKW</sequence>
<reference evidence="2 3" key="1">
    <citation type="submission" date="2019-04" db="EMBL/GenBank/DDBJ databases">
        <title>Comparative genomics and transcriptomics to analyze fruiting body development in filamentous ascomycetes.</title>
        <authorList>
            <consortium name="DOE Joint Genome Institute"/>
            <person name="Lutkenhaus R."/>
            <person name="Traeger S."/>
            <person name="Breuer J."/>
            <person name="Kuo A."/>
            <person name="Lipzen A."/>
            <person name="Pangilinan J."/>
            <person name="Dilworth D."/>
            <person name="Sandor L."/>
            <person name="Poggeler S."/>
            <person name="Barry K."/>
            <person name="Grigoriev I.V."/>
            <person name="Nowrousian M."/>
        </authorList>
    </citation>
    <scope>NUCLEOTIDE SEQUENCE [LARGE SCALE GENOMIC DNA]</scope>
    <source>
        <strain evidence="2 3">CBS 389.68</strain>
    </source>
</reference>
<dbReference type="Proteomes" id="UP000298138">
    <property type="component" value="Unassembled WGS sequence"/>
</dbReference>
<dbReference type="InterPro" id="IPR018794">
    <property type="entry name" value="UPF0538"/>
</dbReference>
<accession>A0A4S2N7E2</accession>
<evidence type="ECO:0000313" key="2">
    <source>
        <dbReference type="EMBL" id="TGZ85268.1"/>
    </source>
</evidence>
<gene>
    <name evidence="2" type="ORF">EX30DRAFT_337653</name>
</gene>
<name>A0A4S2N7E2_9PEZI</name>
<comment type="similarity">
    <text evidence="1">Belongs to the UPF0538 family.</text>
</comment>
<organism evidence="2 3">
    <name type="scientific">Ascodesmis nigricans</name>
    <dbReference type="NCBI Taxonomy" id="341454"/>
    <lineage>
        <taxon>Eukaryota</taxon>
        <taxon>Fungi</taxon>
        <taxon>Dikarya</taxon>
        <taxon>Ascomycota</taxon>
        <taxon>Pezizomycotina</taxon>
        <taxon>Pezizomycetes</taxon>
        <taxon>Pezizales</taxon>
        <taxon>Ascodesmidaceae</taxon>
        <taxon>Ascodesmis</taxon>
    </lineage>
</organism>